<dbReference type="EMBL" id="CP081495">
    <property type="protein sequence ID" value="UYW02279.1"/>
    <property type="molecule type" value="Genomic_DNA"/>
</dbReference>
<protein>
    <submittedName>
        <fullName evidence="1">DUF6266 family protein</fullName>
    </submittedName>
</protein>
<evidence type="ECO:0000313" key="1">
    <source>
        <dbReference type="EMBL" id="UYW02279.1"/>
    </source>
</evidence>
<dbReference type="InterPro" id="IPR046233">
    <property type="entry name" value="DUF6266"/>
</dbReference>
<gene>
    <name evidence="1" type="ORF">K5I29_05095</name>
</gene>
<sequence length="211" mass="23147">MATYNKGILGPFTGTVGTVVGANWRGKNVMRSLPKKTGNTPTPAQLVQRERFAVVSKFLTPLRPLLNRYFGTSTGVQSNFNLATSYHIKEACLVQNNTPTMVYNKVLITKGELQGLQEATLTTNNKLLFTWADNSGQGQALATDTLLVVIYAPDLHLFEVFETQTTRQAKKATLTAEAYFTGVPIHIWATFVNSTKKTAAVSQYLGTVILN</sequence>
<proteinExistence type="predicted"/>
<dbReference type="Proteomes" id="UP001163328">
    <property type="component" value="Chromosome"/>
</dbReference>
<dbReference type="RefSeq" id="WP_264434796.1">
    <property type="nucleotide sequence ID" value="NZ_CP081495.1"/>
</dbReference>
<name>A0ABY6M195_9FLAO</name>
<organism evidence="1 2">
    <name type="scientific">Flavobacterium agricola</name>
    <dbReference type="NCBI Taxonomy" id="2870839"/>
    <lineage>
        <taxon>Bacteria</taxon>
        <taxon>Pseudomonadati</taxon>
        <taxon>Bacteroidota</taxon>
        <taxon>Flavobacteriia</taxon>
        <taxon>Flavobacteriales</taxon>
        <taxon>Flavobacteriaceae</taxon>
        <taxon>Flavobacterium</taxon>
    </lineage>
</organism>
<accession>A0ABY6M195</accession>
<keyword evidence="2" id="KW-1185">Reference proteome</keyword>
<dbReference type="Pfam" id="PF19781">
    <property type="entry name" value="DUF6266"/>
    <property type="match status" value="1"/>
</dbReference>
<evidence type="ECO:0000313" key="2">
    <source>
        <dbReference type="Proteomes" id="UP001163328"/>
    </source>
</evidence>
<reference evidence="1" key="1">
    <citation type="submission" date="2021-08" db="EMBL/GenBank/DDBJ databases">
        <title>Flavobacterium sp. strain CC-SYL302.</title>
        <authorList>
            <person name="Lin S.-Y."/>
            <person name="Lee T.-H."/>
            <person name="Young C.-C."/>
        </authorList>
    </citation>
    <scope>NUCLEOTIDE SEQUENCE</scope>
    <source>
        <strain evidence="1">CC-SYL302</strain>
    </source>
</reference>